<name>A0A0K8P2V8_PISS1</name>
<dbReference type="Gene3D" id="1.10.10.10">
    <property type="entry name" value="Winged helix-like DNA-binding domain superfamily/Winged helix DNA-binding domain"/>
    <property type="match status" value="1"/>
</dbReference>
<reference evidence="13" key="1">
    <citation type="submission" date="2015-07" db="EMBL/GenBank/DDBJ databases">
        <title>Discovery of a poly(ethylene terephthalate assimilation.</title>
        <authorList>
            <person name="Yoshida S."/>
            <person name="Hiraga K."/>
            <person name="Takehana T."/>
            <person name="Taniguchi I."/>
            <person name="Yamaji H."/>
            <person name="Maeda Y."/>
            <person name="Toyohara K."/>
            <person name="Miyamoto K."/>
            <person name="Kimura Y."/>
            <person name="Oda K."/>
        </authorList>
    </citation>
    <scope>NUCLEOTIDE SEQUENCE [LARGE SCALE GENOMIC DNA]</scope>
    <source>
        <strain evidence="13">NBRC 110686 / TISTR 2288 / 201-F6</strain>
    </source>
</reference>
<dbReference type="Proteomes" id="UP000037660">
    <property type="component" value="Unassembled WGS sequence"/>
</dbReference>
<evidence type="ECO:0000256" key="1">
    <source>
        <dbReference type="ARBA" id="ARBA00004496"/>
    </source>
</evidence>
<evidence type="ECO:0000256" key="8">
    <source>
        <dbReference type="PROSITE-ProRule" id="PRU00169"/>
    </source>
</evidence>
<accession>A0A0K8P2V8</accession>
<dbReference type="InterPro" id="IPR036388">
    <property type="entry name" value="WH-like_DNA-bd_sf"/>
</dbReference>
<dbReference type="STRING" id="1547922.ISF6_2826"/>
<dbReference type="PROSITE" id="PS50110">
    <property type="entry name" value="RESPONSE_REGULATORY"/>
    <property type="match status" value="1"/>
</dbReference>
<feature type="modified residue" description="4-aspartylphosphate" evidence="8">
    <location>
        <position position="48"/>
    </location>
</feature>
<dbReference type="Pfam" id="PF00072">
    <property type="entry name" value="Response_reg"/>
    <property type="match status" value="1"/>
</dbReference>
<evidence type="ECO:0000259" key="10">
    <source>
        <dbReference type="PROSITE" id="PS50110"/>
    </source>
</evidence>
<reference evidence="12 13" key="2">
    <citation type="journal article" date="2016" name="Science">
        <title>A bacterium that degrades and assimilates poly(ethylene terephthalate).</title>
        <authorList>
            <person name="Yoshida S."/>
            <person name="Hiraga K."/>
            <person name="Takehana T."/>
            <person name="Taniguchi I."/>
            <person name="Yamaji H."/>
            <person name="Maeda Y."/>
            <person name="Toyohara K."/>
            <person name="Miyamoto K."/>
            <person name="Kimura Y."/>
            <person name="Oda K."/>
        </authorList>
    </citation>
    <scope>NUCLEOTIDE SEQUENCE [LARGE SCALE GENOMIC DNA]</scope>
    <source>
        <strain evidence="13">NBRC 110686 / TISTR 2288 / 201-F6</strain>
    </source>
</reference>
<evidence type="ECO:0000256" key="6">
    <source>
        <dbReference type="ARBA" id="ARBA00023125"/>
    </source>
</evidence>
<dbReference type="FunFam" id="3.40.50.2300:FF:000002">
    <property type="entry name" value="DNA-binding response regulator PhoP"/>
    <property type="match status" value="1"/>
</dbReference>
<comment type="caution">
    <text evidence="12">The sequence shown here is derived from an EMBL/GenBank/DDBJ whole genome shotgun (WGS) entry which is preliminary data.</text>
</comment>
<dbReference type="PROSITE" id="PS51755">
    <property type="entry name" value="OMPR_PHOB"/>
    <property type="match status" value="1"/>
</dbReference>
<evidence type="ECO:0000259" key="11">
    <source>
        <dbReference type="PROSITE" id="PS51755"/>
    </source>
</evidence>
<dbReference type="PANTHER" id="PTHR48111">
    <property type="entry name" value="REGULATOR OF RPOS"/>
    <property type="match status" value="1"/>
</dbReference>
<evidence type="ECO:0000256" key="3">
    <source>
        <dbReference type="ARBA" id="ARBA00022553"/>
    </source>
</evidence>
<dbReference type="SMART" id="SM00862">
    <property type="entry name" value="Trans_reg_C"/>
    <property type="match status" value="1"/>
</dbReference>
<dbReference type="InterPro" id="IPR011006">
    <property type="entry name" value="CheY-like_superfamily"/>
</dbReference>
<feature type="domain" description="Response regulatory" evidence="10">
    <location>
        <begin position="1"/>
        <end position="113"/>
    </location>
</feature>
<keyword evidence="5" id="KW-0805">Transcription regulation</keyword>
<keyword evidence="7" id="KW-0804">Transcription</keyword>
<gene>
    <name evidence="12" type="ORF">ISF6_2826</name>
</gene>
<dbReference type="GO" id="GO:0000976">
    <property type="term" value="F:transcription cis-regulatory region binding"/>
    <property type="evidence" value="ECO:0007669"/>
    <property type="project" value="TreeGrafter"/>
</dbReference>
<dbReference type="InterPro" id="IPR039420">
    <property type="entry name" value="WalR-like"/>
</dbReference>
<dbReference type="PANTHER" id="PTHR48111:SF35">
    <property type="entry name" value="TRANSCRIPTIONAL REGULATORY PROTEIN QSEB"/>
    <property type="match status" value="1"/>
</dbReference>
<sequence>MIVEDDAALGEALAAALRLHGHAVDWFRDGGAADAALAGAPYDALVLDLGLPGADGLVWLQRWRARGLTLPVLVLTARDGTEQRIAGLDGGADDYLVKPIATDEIAARLRALLRRAGGRAQPVWTHGALEFDPSARSARWEGRELSLTGRELALLETLLMHPQRVLSKAQLQEKLYDWSGAEPESNALEVHVHHLRRKIHPGIVRTVRGVGYALGAAL</sequence>
<dbReference type="Pfam" id="PF00486">
    <property type="entry name" value="Trans_reg_C"/>
    <property type="match status" value="1"/>
</dbReference>
<evidence type="ECO:0000313" key="13">
    <source>
        <dbReference type="Proteomes" id="UP000037660"/>
    </source>
</evidence>
<evidence type="ECO:0000256" key="9">
    <source>
        <dbReference type="PROSITE-ProRule" id="PRU01091"/>
    </source>
</evidence>
<evidence type="ECO:0000256" key="5">
    <source>
        <dbReference type="ARBA" id="ARBA00023015"/>
    </source>
</evidence>
<keyword evidence="4" id="KW-0902">Two-component regulatory system</keyword>
<comment type="subcellular location">
    <subcellularLocation>
        <location evidence="1">Cytoplasm</location>
    </subcellularLocation>
</comment>
<proteinExistence type="predicted"/>
<feature type="domain" description="OmpR/PhoB-type" evidence="11">
    <location>
        <begin position="121"/>
        <end position="216"/>
    </location>
</feature>
<keyword evidence="6 9" id="KW-0238">DNA-binding</keyword>
<dbReference type="InterPro" id="IPR001789">
    <property type="entry name" value="Sig_transdc_resp-reg_receiver"/>
</dbReference>
<evidence type="ECO:0000313" key="12">
    <source>
        <dbReference type="EMBL" id="GAP36971.1"/>
    </source>
</evidence>
<dbReference type="InterPro" id="IPR001867">
    <property type="entry name" value="OmpR/PhoB-type_DNA-bd"/>
</dbReference>
<dbReference type="SUPFAM" id="SSF52172">
    <property type="entry name" value="CheY-like"/>
    <property type="match status" value="1"/>
</dbReference>
<dbReference type="GO" id="GO:0006355">
    <property type="term" value="P:regulation of DNA-templated transcription"/>
    <property type="evidence" value="ECO:0007669"/>
    <property type="project" value="InterPro"/>
</dbReference>
<keyword evidence="3 8" id="KW-0597">Phosphoprotein</keyword>
<organism evidence="12 13">
    <name type="scientific">Piscinibacter sakaiensis</name>
    <name type="common">Ideonella sakaiensis</name>
    <dbReference type="NCBI Taxonomy" id="1547922"/>
    <lineage>
        <taxon>Bacteria</taxon>
        <taxon>Pseudomonadati</taxon>
        <taxon>Pseudomonadota</taxon>
        <taxon>Betaproteobacteria</taxon>
        <taxon>Burkholderiales</taxon>
        <taxon>Sphaerotilaceae</taxon>
        <taxon>Piscinibacter</taxon>
    </lineage>
</organism>
<dbReference type="GO" id="GO:0000156">
    <property type="term" value="F:phosphorelay response regulator activity"/>
    <property type="evidence" value="ECO:0007669"/>
    <property type="project" value="TreeGrafter"/>
</dbReference>
<feature type="DNA-binding region" description="OmpR/PhoB-type" evidence="9">
    <location>
        <begin position="121"/>
        <end position="216"/>
    </location>
</feature>
<dbReference type="Gene3D" id="3.40.50.2300">
    <property type="match status" value="1"/>
</dbReference>
<keyword evidence="2" id="KW-0963">Cytoplasm</keyword>
<dbReference type="GO" id="GO:0005829">
    <property type="term" value="C:cytosol"/>
    <property type="evidence" value="ECO:0007669"/>
    <property type="project" value="TreeGrafter"/>
</dbReference>
<keyword evidence="13" id="KW-1185">Reference proteome</keyword>
<dbReference type="SMART" id="SM00448">
    <property type="entry name" value="REC"/>
    <property type="match status" value="1"/>
</dbReference>
<protein>
    <submittedName>
        <fullName evidence="12">Two-component system response regulator QseB</fullName>
    </submittedName>
</protein>
<dbReference type="AlphaFoldDB" id="A0A0K8P2V8"/>
<evidence type="ECO:0000256" key="7">
    <source>
        <dbReference type="ARBA" id="ARBA00023163"/>
    </source>
</evidence>
<evidence type="ECO:0000256" key="4">
    <source>
        <dbReference type="ARBA" id="ARBA00023012"/>
    </source>
</evidence>
<dbReference type="Gene3D" id="6.10.250.690">
    <property type="match status" value="1"/>
</dbReference>
<dbReference type="EMBL" id="BBYR01000040">
    <property type="protein sequence ID" value="GAP36971.1"/>
    <property type="molecule type" value="Genomic_DNA"/>
</dbReference>
<dbReference type="GO" id="GO:0032993">
    <property type="term" value="C:protein-DNA complex"/>
    <property type="evidence" value="ECO:0007669"/>
    <property type="project" value="TreeGrafter"/>
</dbReference>
<dbReference type="CDD" id="cd00383">
    <property type="entry name" value="trans_reg_C"/>
    <property type="match status" value="1"/>
</dbReference>
<evidence type="ECO:0000256" key="2">
    <source>
        <dbReference type="ARBA" id="ARBA00022490"/>
    </source>
</evidence>